<dbReference type="InterPro" id="IPR044730">
    <property type="entry name" value="RNase_H-like_dom_plant"/>
</dbReference>
<dbReference type="CDD" id="cd06222">
    <property type="entry name" value="RNase_H_like"/>
    <property type="match status" value="1"/>
</dbReference>
<name>A0A2P5EIJ4_TREOI</name>
<evidence type="ECO:0000259" key="1">
    <source>
        <dbReference type="Pfam" id="PF13456"/>
    </source>
</evidence>
<dbReference type="SUPFAM" id="SSF53098">
    <property type="entry name" value="Ribonuclease H-like"/>
    <property type="match status" value="1"/>
</dbReference>
<dbReference type="PANTHER" id="PTHR47074">
    <property type="entry name" value="BNAC02G40300D PROTEIN"/>
    <property type="match status" value="1"/>
</dbReference>
<dbReference type="InParanoid" id="A0A2P5EIJ4"/>
<dbReference type="Proteomes" id="UP000237000">
    <property type="component" value="Unassembled WGS sequence"/>
</dbReference>
<evidence type="ECO:0000313" key="3">
    <source>
        <dbReference type="Proteomes" id="UP000237000"/>
    </source>
</evidence>
<comment type="caution">
    <text evidence="2">The sequence shown here is derived from an EMBL/GenBank/DDBJ whole genome shotgun (WGS) entry which is preliminary data.</text>
</comment>
<protein>
    <submittedName>
        <fullName evidence="2">Ribonuclease H-like domain containing protein</fullName>
    </submittedName>
</protein>
<organism evidence="2 3">
    <name type="scientific">Trema orientale</name>
    <name type="common">Charcoal tree</name>
    <name type="synonym">Celtis orientalis</name>
    <dbReference type="NCBI Taxonomy" id="63057"/>
    <lineage>
        <taxon>Eukaryota</taxon>
        <taxon>Viridiplantae</taxon>
        <taxon>Streptophyta</taxon>
        <taxon>Embryophyta</taxon>
        <taxon>Tracheophyta</taxon>
        <taxon>Spermatophyta</taxon>
        <taxon>Magnoliopsida</taxon>
        <taxon>eudicotyledons</taxon>
        <taxon>Gunneridae</taxon>
        <taxon>Pentapetalae</taxon>
        <taxon>rosids</taxon>
        <taxon>fabids</taxon>
        <taxon>Rosales</taxon>
        <taxon>Cannabaceae</taxon>
        <taxon>Trema</taxon>
    </lineage>
</organism>
<sequence>MHERLKFLLWRIATDLLPTGERLGEFYVFATILCEKVWHARNSQFHTVKLTDPQRLLYAINALTGEHVKTATSVCETRHQVPNTLLVNWLKPTPDRKLIHIDAAFRDNKAAAAAVCRGENNSIIVLATTCFTANSPLEAELKGLHFGLLLCRERGWLDVSFLSDSMEVVTAVKHLKASNSKLYHVFCSVFSLWFFFCKGGAPVVATKLFSV</sequence>
<reference evidence="3" key="1">
    <citation type="submission" date="2016-06" db="EMBL/GenBank/DDBJ databases">
        <title>Parallel loss of symbiosis genes in relatives of nitrogen-fixing non-legume Parasponia.</title>
        <authorList>
            <person name="Van Velzen R."/>
            <person name="Holmer R."/>
            <person name="Bu F."/>
            <person name="Rutten L."/>
            <person name="Van Zeijl A."/>
            <person name="Liu W."/>
            <person name="Santuari L."/>
            <person name="Cao Q."/>
            <person name="Sharma T."/>
            <person name="Shen D."/>
            <person name="Roswanjaya Y."/>
            <person name="Wardhani T."/>
            <person name="Kalhor M.S."/>
            <person name="Jansen J."/>
            <person name="Van den Hoogen J."/>
            <person name="Gungor B."/>
            <person name="Hartog M."/>
            <person name="Hontelez J."/>
            <person name="Verver J."/>
            <person name="Yang W.-C."/>
            <person name="Schijlen E."/>
            <person name="Repin R."/>
            <person name="Schilthuizen M."/>
            <person name="Schranz E."/>
            <person name="Heidstra R."/>
            <person name="Miyata K."/>
            <person name="Fedorova E."/>
            <person name="Kohlen W."/>
            <person name="Bisseling T."/>
            <person name="Smit S."/>
            <person name="Geurts R."/>
        </authorList>
    </citation>
    <scope>NUCLEOTIDE SEQUENCE [LARGE SCALE GENOMIC DNA]</scope>
    <source>
        <strain evidence="3">cv. RG33-2</strain>
    </source>
</reference>
<dbReference type="InterPro" id="IPR002156">
    <property type="entry name" value="RNaseH_domain"/>
</dbReference>
<dbReference type="EMBL" id="JXTC01000149">
    <property type="protein sequence ID" value="PON85359.1"/>
    <property type="molecule type" value="Genomic_DNA"/>
</dbReference>
<feature type="domain" description="RNase H type-1" evidence="1">
    <location>
        <begin position="102"/>
        <end position="185"/>
    </location>
</feature>
<gene>
    <name evidence="2" type="ORF">TorRG33x02_188860</name>
</gene>
<dbReference type="InterPro" id="IPR052929">
    <property type="entry name" value="RNase_H-like_EbsB-rel"/>
</dbReference>
<dbReference type="AlphaFoldDB" id="A0A2P5EIJ4"/>
<accession>A0A2P5EIJ4</accession>
<dbReference type="GO" id="GO:0004523">
    <property type="term" value="F:RNA-DNA hybrid ribonuclease activity"/>
    <property type="evidence" value="ECO:0007669"/>
    <property type="project" value="InterPro"/>
</dbReference>
<dbReference type="Gene3D" id="3.30.420.10">
    <property type="entry name" value="Ribonuclease H-like superfamily/Ribonuclease H"/>
    <property type="match status" value="1"/>
</dbReference>
<evidence type="ECO:0000313" key="2">
    <source>
        <dbReference type="EMBL" id="PON85359.1"/>
    </source>
</evidence>
<keyword evidence="3" id="KW-1185">Reference proteome</keyword>
<dbReference type="InterPro" id="IPR036397">
    <property type="entry name" value="RNaseH_sf"/>
</dbReference>
<proteinExistence type="predicted"/>
<dbReference type="InterPro" id="IPR012337">
    <property type="entry name" value="RNaseH-like_sf"/>
</dbReference>
<dbReference type="Pfam" id="PF13456">
    <property type="entry name" value="RVT_3"/>
    <property type="match status" value="1"/>
</dbReference>
<dbReference type="GO" id="GO:0003676">
    <property type="term" value="F:nucleic acid binding"/>
    <property type="evidence" value="ECO:0007669"/>
    <property type="project" value="InterPro"/>
</dbReference>
<dbReference type="OrthoDB" id="10606228at2759"/>
<dbReference type="PANTHER" id="PTHR47074:SF11">
    <property type="entry name" value="REVERSE TRANSCRIPTASE-LIKE PROTEIN"/>
    <property type="match status" value="1"/>
</dbReference>